<feature type="domain" description="DUF6824" evidence="2">
    <location>
        <begin position="11"/>
        <end position="94"/>
    </location>
</feature>
<gene>
    <name evidence="3" type="ORF">THAOC_05011</name>
</gene>
<proteinExistence type="predicted"/>
<dbReference type="InterPro" id="IPR049227">
    <property type="entry name" value="DUF6824"/>
</dbReference>
<protein>
    <recommendedName>
        <fullName evidence="2">DUF6824 domain-containing protein</fullName>
    </recommendedName>
</protein>
<feature type="region of interest" description="Disordered" evidence="1">
    <location>
        <begin position="1"/>
        <end position="20"/>
    </location>
</feature>
<accession>K0T3U9</accession>
<comment type="caution">
    <text evidence="3">The sequence shown here is derived from an EMBL/GenBank/DDBJ whole genome shotgun (WGS) entry which is preliminary data.</text>
</comment>
<dbReference type="AlphaFoldDB" id="K0T3U9"/>
<dbReference type="EMBL" id="AGNL01004559">
    <property type="protein sequence ID" value="EJK73368.1"/>
    <property type="molecule type" value="Genomic_DNA"/>
</dbReference>
<evidence type="ECO:0000313" key="4">
    <source>
        <dbReference type="Proteomes" id="UP000266841"/>
    </source>
</evidence>
<sequence>MEAIHSATSRDVLSGRGQGVQRHEGNVKYRHLVYVNKGVYAQCPRQDKVKISRGIVRAIRELGGRFLELDERTSVYSDIGDKKAIEKTSQALREGQKKLRQQIDEAGGRVTTQRQYSAEGYFGFSVQVLESLYENEKEAGRRMVDGGGVGQQQSQAKVAEPTNPQIAAAMCQFEGMKKTTSPSPARETLYAREAVRDSLSLTRMRDSLNGDRSVMDLSCLFSLASINNLVNNSRTDRETIESVLTSEIADLIRMSEPLLEEIEGLTAAMPDSFAFEATASDRVSELRMTDVGLRQTQDGSVVQAAVGGIPPTRNRHEPHGYPVPLWGQRYDDCGRRRRNSSGKKRTA</sequence>
<evidence type="ECO:0000259" key="2">
    <source>
        <dbReference type="Pfam" id="PF20710"/>
    </source>
</evidence>
<keyword evidence="4" id="KW-1185">Reference proteome</keyword>
<name>K0T3U9_THAOC</name>
<organism evidence="3 4">
    <name type="scientific">Thalassiosira oceanica</name>
    <name type="common">Marine diatom</name>
    <dbReference type="NCBI Taxonomy" id="159749"/>
    <lineage>
        <taxon>Eukaryota</taxon>
        <taxon>Sar</taxon>
        <taxon>Stramenopiles</taxon>
        <taxon>Ochrophyta</taxon>
        <taxon>Bacillariophyta</taxon>
        <taxon>Coscinodiscophyceae</taxon>
        <taxon>Thalassiosirophycidae</taxon>
        <taxon>Thalassiosirales</taxon>
        <taxon>Thalassiosiraceae</taxon>
        <taxon>Thalassiosira</taxon>
    </lineage>
</organism>
<dbReference type="Proteomes" id="UP000266841">
    <property type="component" value="Unassembled WGS sequence"/>
</dbReference>
<dbReference type="eggNOG" id="ENOG502QYH5">
    <property type="taxonomic scope" value="Eukaryota"/>
</dbReference>
<reference evidence="3 4" key="1">
    <citation type="journal article" date="2012" name="Genome Biol.">
        <title>Genome and low-iron response of an oceanic diatom adapted to chronic iron limitation.</title>
        <authorList>
            <person name="Lommer M."/>
            <person name="Specht M."/>
            <person name="Roy A.S."/>
            <person name="Kraemer L."/>
            <person name="Andreson R."/>
            <person name="Gutowska M.A."/>
            <person name="Wolf J."/>
            <person name="Bergner S.V."/>
            <person name="Schilhabel M.B."/>
            <person name="Klostermeier U.C."/>
            <person name="Beiko R.G."/>
            <person name="Rosenstiel P."/>
            <person name="Hippler M."/>
            <person name="Laroche J."/>
        </authorList>
    </citation>
    <scope>NUCLEOTIDE SEQUENCE [LARGE SCALE GENOMIC DNA]</scope>
    <source>
        <strain evidence="3 4">CCMP1005</strain>
    </source>
</reference>
<evidence type="ECO:0000256" key="1">
    <source>
        <dbReference type="SAM" id="MobiDB-lite"/>
    </source>
</evidence>
<evidence type="ECO:0000313" key="3">
    <source>
        <dbReference type="EMBL" id="EJK73368.1"/>
    </source>
</evidence>
<dbReference type="OrthoDB" id="47068at2759"/>
<dbReference type="Pfam" id="PF20710">
    <property type="entry name" value="DUF6824"/>
    <property type="match status" value="1"/>
</dbReference>
<feature type="compositionally biased region" description="Polar residues" evidence="1">
    <location>
        <begin position="1"/>
        <end position="11"/>
    </location>
</feature>